<keyword evidence="4" id="KW-1185">Reference proteome</keyword>
<gene>
    <name evidence="3" type="ORF">Ccrd_005518</name>
</gene>
<evidence type="ECO:0000313" key="4">
    <source>
        <dbReference type="Proteomes" id="UP000243975"/>
    </source>
</evidence>
<organism evidence="3 4">
    <name type="scientific">Cynara cardunculus var. scolymus</name>
    <name type="common">Globe artichoke</name>
    <name type="synonym">Cynara scolymus</name>
    <dbReference type="NCBI Taxonomy" id="59895"/>
    <lineage>
        <taxon>Eukaryota</taxon>
        <taxon>Viridiplantae</taxon>
        <taxon>Streptophyta</taxon>
        <taxon>Embryophyta</taxon>
        <taxon>Tracheophyta</taxon>
        <taxon>Spermatophyta</taxon>
        <taxon>Magnoliopsida</taxon>
        <taxon>eudicotyledons</taxon>
        <taxon>Gunneridae</taxon>
        <taxon>Pentapetalae</taxon>
        <taxon>asterids</taxon>
        <taxon>campanulids</taxon>
        <taxon>Asterales</taxon>
        <taxon>Asteraceae</taxon>
        <taxon>Carduoideae</taxon>
        <taxon>Cardueae</taxon>
        <taxon>Carduinae</taxon>
        <taxon>Cynara</taxon>
    </lineage>
</organism>
<dbReference type="InterPro" id="IPR005607">
    <property type="entry name" value="BSD_dom"/>
</dbReference>
<feature type="domain" description="BSD" evidence="2">
    <location>
        <begin position="244"/>
        <end position="296"/>
    </location>
</feature>
<dbReference type="EMBL" id="LEKV01004817">
    <property type="protein sequence ID" value="KVH92456.1"/>
    <property type="molecule type" value="Genomic_DNA"/>
</dbReference>
<reference evidence="3 4" key="1">
    <citation type="journal article" date="2016" name="Sci. Rep.">
        <title>The genome sequence of the outbreeding globe artichoke constructed de novo incorporating a phase-aware low-pass sequencing strategy of F1 progeny.</title>
        <authorList>
            <person name="Scaglione D."/>
            <person name="Reyes-Chin-Wo S."/>
            <person name="Acquadro A."/>
            <person name="Froenicke L."/>
            <person name="Portis E."/>
            <person name="Beitel C."/>
            <person name="Tirone M."/>
            <person name="Mauro R."/>
            <person name="Lo Monaco A."/>
            <person name="Mauromicale G."/>
            <person name="Faccioli P."/>
            <person name="Cattivelli L."/>
            <person name="Rieseberg L."/>
            <person name="Michelmore R."/>
            <person name="Lanteri S."/>
        </authorList>
    </citation>
    <scope>NUCLEOTIDE SEQUENCE [LARGE SCALE GENOMIC DNA]</scope>
    <source>
        <strain evidence="3">2C</strain>
    </source>
</reference>
<dbReference type="SMART" id="SM00751">
    <property type="entry name" value="BSD"/>
    <property type="match status" value="1"/>
</dbReference>
<dbReference type="InterPro" id="IPR035925">
    <property type="entry name" value="BSD_dom_sf"/>
</dbReference>
<feature type="compositionally biased region" description="Acidic residues" evidence="1">
    <location>
        <begin position="436"/>
        <end position="452"/>
    </location>
</feature>
<dbReference type="PANTHER" id="PTHR31923">
    <property type="entry name" value="BSD DOMAIN-CONTAINING PROTEIN"/>
    <property type="match status" value="1"/>
</dbReference>
<name>A0A124SC27_CYNCS</name>
<dbReference type="PANTHER" id="PTHR31923:SF4">
    <property type="entry name" value="BSD DOMAIN-CONTAINING PROTEIN"/>
    <property type="match status" value="1"/>
</dbReference>
<dbReference type="SUPFAM" id="SSF140383">
    <property type="entry name" value="BSD domain-like"/>
    <property type="match status" value="1"/>
</dbReference>
<sequence>AFNWLIENTDSELLTTPSDAEAACVQVTHNRIYPIPVFRLNYFRRRSETSDSTMSWFARSIANTLQLDIDDDEDDEQHNNTDRDLSTDQKGEQPVEEDDSSLSPGRGVKEDLSEITKTLTSKFWGVASFLAPPPPAEHSNEQSDPSDPEDASPEAISGIRRDFAEIGGRFRSGISKLSTNIDVSEITKMASSFLQLSPEGDDYVLSKDADAIGVTDVVLAFVRDITMHPETWLDFPLPEDEDDDEDFELSDAQQEHALAVESLAPRLAALRIELCPGYMSESSFWKIYFVLLHPRLEPHAAELLSTPEIVKARASLTRELKGRSNSQTKEEEVTRINSASSLDEHPSVPSGTQSESVPLEISTSQPTATSTISADSETEKHPIPNEEVQIVDKSVIQEEPRNETKTDESKDEDDADDWLKEDSSENVTGTTTIPIENDEDVSFSDLEEDDGDAPTSYKKTAAYGSDSSTKDSRDWVQLGRSSADSSSTGGAGQVSAHNSEMKESNDWLDVDDIDVA</sequence>
<feature type="compositionally biased region" description="Polar residues" evidence="1">
    <location>
        <begin position="349"/>
        <end position="375"/>
    </location>
</feature>
<comment type="caution">
    <text evidence="3">The sequence shown here is derived from an EMBL/GenBank/DDBJ whole genome shotgun (WGS) entry which is preliminary data.</text>
</comment>
<evidence type="ECO:0000256" key="1">
    <source>
        <dbReference type="SAM" id="MobiDB-lite"/>
    </source>
</evidence>
<dbReference type="Pfam" id="PF03909">
    <property type="entry name" value="BSD"/>
    <property type="match status" value="1"/>
</dbReference>
<feature type="compositionally biased region" description="Basic and acidic residues" evidence="1">
    <location>
        <begin position="77"/>
        <end position="93"/>
    </location>
</feature>
<dbReference type="PROSITE" id="PS50858">
    <property type="entry name" value="BSD"/>
    <property type="match status" value="1"/>
</dbReference>
<feature type="compositionally biased region" description="Basic and acidic residues" evidence="1">
    <location>
        <begin position="318"/>
        <end position="334"/>
    </location>
</feature>
<dbReference type="Gramene" id="KVH92456">
    <property type="protein sequence ID" value="KVH92456"/>
    <property type="gene ID" value="Ccrd_005518"/>
</dbReference>
<dbReference type="Gene3D" id="1.10.3970.10">
    <property type="entry name" value="BSD domain"/>
    <property type="match status" value="1"/>
</dbReference>
<feature type="compositionally biased region" description="Low complexity" evidence="1">
    <location>
        <begin position="479"/>
        <end position="488"/>
    </location>
</feature>
<accession>A0A124SC27</accession>
<evidence type="ECO:0000313" key="3">
    <source>
        <dbReference type="EMBL" id="KVH92456.1"/>
    </source>
</evidence>
<feature type="compositionally biased region" description="Basic and acidic residues" evidence="1">
    <location>
        <begin position="395"/>
        <end position="408"/>
    </location>
</feature>
<evidence type="ECO:0000259" key="2">
    <source>
        <dbReference type="PROSITE" id="PS50858"/>
    </source>
</evidence>
<dbReference type="OMA" id="GTWLDFP"/>
<feature type="non-terminal residue" evidence="3">
    <location>
        <position position="516"/>
    </location>
</feature>
<dbReference type="AlphaFoldDB" id="A0A124SC27"/>
<feature type="compositionally biased region" description="Polar residues" evidence="1">
    <location>
        <begin position="425"/>
        <end position="434"/>
    </location>
</feature>
<feature type="compositionally biased region" description="Acidic residues" evidence="1">
    <location>
        <begin position="506"/>
        <end position="516"/>
    </location>
</feature>
<dbReference type="Proteomes" id="UP000243975">
    <property type="component" value="Unassembled WGS sequence"/>
</dbReference>
<proteinExistence type="predicted"/>
<feature type="region of interest" description="Disordered" evidence="1">
    <location>
        <begin position="130"/>
        <end position="154"/>
    </location>
</feature>
<feature type="region of interest" description="Disordered" evidence="1">
    <location>
        <begin position="318"/>
        <end position="516"/>
    </location>
</feature>
<protein>
    <submittedName>
        <fullName evidence="3">BSD-like protein</fullName>
    </submittedName>
</protein>
<feature type="region of interest" description="Disordered" evidence="1">
    <location>
        <begin position="71"/>
        <end position="108"/>
    </location>
</feature>